<dbReference type="Gene3D" id="3.40.50.720">
    <property type="entry name" value="NAD(P)-binding Rossmann-like Domain"/>
    <property type="match status" value="1"/>
</dbReference>
<dbReference type="EMBL" id="CP008822">
    <property type="protein sequence ID" value="AIM26763.1"/>
    <property type="molecule type" value="Genomic_DNA"/>
</dbReference>
<dbReference type="Proteomes" id="UP000056255">
    <property type="component" value="Chromosome"/>
</dbReference>
<accession>A0A088E450</accession>
<evidence type="ECO:0000256" key="1">
    <source>
        <dbReference type="ARBA" id="ARBA00022857"/>
    </source>
</evidence>
<dbReference type="InterPro" id="IPR011032">
    <property type="entry name" value="GroES-like_sf"/>
</dbReference>
<dbReference type="InterPro" id="IPR036291">
    <property type="entry name" value="NAD(P)-bd_dom_sf"/>
</dbReference>
<dbReference type="Proteomes" id="UP000061362">
    <property type="component" value="Chromosome"/>
</dbReference>
<dbReference type="GO" id="GO:0016491">
    <property type="term" value="F:oxidoreductase activity"/>
    <property type="evidence" value="ECO:0007669"/>
    <property type="project" value="UniProtKB-KW"/>
</dbReference>
<dbReference type="Pfam" id="PF08240">
    <property type="entry name" value="ADH_N"/>
    <property type="match status" value="1"/>
</dbReference>
<dbReference type="Proteomes" id="UP000068832">
    <property type="component" value="Chromosome"/>
</dbReference>
<dbReference type="PANTHER" id="PTHR43401">
    <property type="entry name" value="L-THREONINE 3-DEHYDROGENASE"/>
    <property type="match status" value="1"/>
</dbReference>
<dbReference type="Gene3D" id="3.90.180.10">
    <property type="entry name" value="Medium-chain alcohol dehydrogenases, catalytic domain"/>
    <property type="match status" value="1"/>
</dbReference>
<evidence type="ECO:0000313" key="12">
    <source>
        <dbReference type="Proteomes" id="UP000029084"/>
    </source>
</evidence>
<dbReference type="Proteomes" id="UP000029084">
    <property type="component" value="Chromosome"/>
</dbReference>
<dbReference type="OMA" id="VQVVGYH"/>
<dbReference type="Pfam" id="PF00107">
    <property type="entry name" value="ADH_zinc_N"/>
    <property type="match status" value="1"/>
</dbReference>
<organism evidence="6 12">
    <name type="scientific">Metallosphaera sedula</name>
    <dbReference type="NCBI Taxonomy" id="43687"/>
    <lineage>
        <taxon>Archaea</taxon>
        <taxon>Thermoproteota</taxon>
        <taxon>Thermoprotei</taxon>
        <taxon>Sulfolobales</taxon>
        <taxon>Sulfolobaceae</taxon>
        <taxon>Metallosphaera</taxon>
    </lineage>
</organism>
<dbReference type="SUPFAM" id="SSF51735">
    <property type="entry name" value="NAD(P)-binding Rossmann-fold domains"/>
    <property type="match status" value="1"/>
</dbReference>
<reference evidence="6 12" key="1">
    <citation type="journal article" date="2014" name="J. Bacteriol.">
        <title>Role of an Archaeal PitA Transporter in the Copper and Arsenic Resistance of Metallosphaera sedula, an Extreme Thermoacidophile.</title>
        <authorList>
            <person name="McCarthy S."/>
            <person name="Ai C."/>
            <person name="Wheaton G."/>
            <person name="Tevatia R."/>
            <person name="Eckrich V."/>
            <person name="Kelly R."/>
            <person name="Blum P."/>
        </authorList>
    </citation>
    <scope>NUCLEOTIDE SEQUENCE [LARGE SCALE GENOMIC DNA]</scope>
    <source>
        <strain evidence="6 12">CuR1</strain>
    </source>
</reference>
<dbReference type="Proteomes" id="UP000062398">
    <property type="component" value="Chromosome"/>
</dbReference>
<dbReference type="GO" id="GO:0030554">
    <property type="term" value="F:adenyl nucleotide binding"/>
    <property type="evidence" value="ECO:0007669"/>
    <property type="project" value="UniProtKB-ARBA"/>
</dbReference>
<dbReference type="PATRIC" id="fig|43687.5.peg.616"/>
<dbReference type="EMBL" id="CP012175">
    <property type="protein sequence ID" value="AKV81995.1"/>
    <property type="molecule type" value="Genomic_DNA"/>
</dbReference>
<dbReference type="GeneID" id="91755052"/>
<evidence type="ECO:0000313" key="11">
    <source>
        <dbReference type="EMBL" id="AKV82701.1"/>
    </source>
</evidence>
<evidence type="ECO:0000313" key="17">
    <source>
        <dbReference type="Proteomes" id="UP000068832"/>
    </source>
</evidence>
<evidence type="ECO:0000313" key="14">
    <source>
        <dbReference type="Proteomes" id="UP000061362"/>
    </source>
</evidence>
<keyword evidence="2" id="KW-0560">Oxidoreductase</keyword>
<dbReference type="GO" id="GO:0043168">
    <property type="term" value="F:anion binding"/>
    <property type="evidence" value="ECO:0007669"/>
    <property type="project" value="UniProtKB-ARBA"/>
</dbReference>
<sequence length="324" mass="35227">MRAAVLKEFGRPLVLVDVPPPSVSMRVGATGLCHGDLHVLTGQWSWDVQTRLPLVLGHEISVVDETGNTFLVYNAKGCGTCRECRSGFPQFCERVEVLGIQRNGGFAERVDVTGFPLVPVRGSPLEVAPLADAGVTAMSSVEGITEGSRVAVIGTGAVALLSIQLLKNLNSEVWVVGRNPLKLKKARELGADEIVFTKGEYSTDLSGSVGLRKFDFILDYVGSDFTLRDLPWLLRRMGELRVVGEFGGELSIPDQLLVLRGLRVRGILYGTMKNLVDVVKLFEDGKLKTLTVPYPLDEVNQAIMDLMEGRIVGRAVIYPTSSST</sequence>
<dbReference type="AlphaFoldDB" id="A0A088E450"/>
<evidence type="ECO:0000313" key="13">
    <source>
        <dbReference type="Proteomes" id="UP000056255"/>
    </source>
</evidence>
<dbReference type="SUPFAM" id="SSF50129">
    <property type="entry name" value="GroES-like"/>
    <property type="match status" value="1"/>
</dbReference>
<evidence type="ECO:0000313" key="10">
    <source>
        <dbReference type="EMBL" id="AKV81995.1"/>
    </source>
</evidence>
<feature type="domain" description="Alcohol dehydrogenase-like N-terminal" evidence="5">
    <location>
        <begin position="22"/>
        <end position="113"/>
    </location>
</feature>
<keyword evidence="1" id="KW-0521">NADP</keyword>
<dbReference type="InterPro" id="IPR013154">
    <property type="entry name" value="ADH-like_N"/>
</dbReference>
<evidence type="ECO:0000313" key="15">
    <source>
        <dbReference type="Proteomes" id="UP000062398"/>
    </source>
</evidence>
<proteinExistence type="predicted"/>
<evidence type="ECO:0000256" key="3">
    <source>
        <dbReference type="ARBA" id="ARBA00023277"/>
    </source>
</evidence>
<dbReference type="Proteomes" id="UP000062475">
    <property type="component" value="Chromosome"/>
</dbReference>
<reference evidence="14 15" key="2">
    <citation type="journal article" date="2015" name="Genome Announc.">
        <title>Complete Genome Sequences of Evolved Arsenate-Resistant Metallosphaera sedula Strains.</title>
        <authorList>
            <person name="Ai C."/>
            <person name="McCarthy S."/>
            <person name="Schackwitz W."/>
            <person name="Martin J."/>
            <person name="Lipzen A."/>
            <person name="Blum P."/>
        </authorList>
    </citation>
    <scope>NUCLEOTIDE SEQUENCE [LARGE SCALE GENOMIC DNA]</scope>
    <source>
        <strain evidence="9 15">ARS120-1</strain>
        <strain evidence="10 14">ARS120-2</strain>
        <strain evidence="7 17">ARS50-1</strain>
        <strain evidence="8 16">ARS50-2</strain>
    </source>
</reference>
<dbReference type="EMBL" id="CP012174">
    <property type="protein sequence ID" value="AKV79750.1"/>
    <property type="molecule type" value="Genomic_DNA"/>
</dbReference>
<evidence type="ECO:0000313" key="16">
    <source>
        <dbReference type="Proteomes" id="UP000062475"/>
    </source>
</evidence>
<dbReference type="PANTHER" id="PTHR43401:SF4">
    <property type="entry name" value="D-ARABINOSE 1-DEHYDROGENASE (NADP(+))"/>
    <property type="match status" value="1"/>
</dbReference>
<keyword evidence="3" id="KW-0119">Carbohydrate metabolism</keyword>
<evidence type="ECO:0000313" key="6">
    <source>
        <dbReference type="EMBL" id="AIM26763.1"/>
    </source>
</evidence>
<dbReference type="RefSeq" id="WP_012020563.1">
    <property type="nucleotide sequence ID" value="NZ_CP008822.1"/>
</dbReference>
<dbReference type="EMBL" id="CP012176">
    <property type="protein sequence ID" value="AKV82701.1"/>
    <property type="molecule type" value="Genomic_DNA"/>
</dbReference>
<dbReference type="InterPro" id="IPR050129">
    <property type="entry name" value="Zn_alcohol_dh"/>
</dbReference>
<gene>
    <name evidence="6" type="ORF">HA72_0601</name>
    <name evidence="7" type="ORF">MsedA_0613</name>
    <name evidence="8" type="ORF">MsedB_0613</name>
    <name evidence="9" type="ORF">MsedC_0612</name>
    <name evidence="10" type="ORF">MsedD_0613</name>
    <name evidence="11" type="ORF">MsedE_0613</name>
</gene>
<protein>
    <submittedName>
        <fullName evidence="6 7">Alcohol dehydrogenase</fullName>
    </submittedName>
</protein>
<dbReference type="InterPro" id="IPR013149">
    <property type="entry name" value="ADH-like_C"/>
</dbReference>
<evidence type="ECO:0000256" key="2">
    <source>
        <dbReference type="ARBA" id="ARBA00023002"/>
    </source>
</evidence>
<feature type="domain" description="Alcohol dehydrogenase-like C-terminal" evidence="4">
    <location>
        <begin position="157"/>
        <end position="281"/>
    </location>
</feature>
<dbReference type="GO" id="GO:0051262">
    <property type="term" value="P:protein tetramerization"/>
    <property type="evidence" value="ECO:0007669"/>
    <property type="project" value="UniProtKB-ARBA"/>
</dbReference>
<reference evidence="11 13" key="3">
    <citation type="submission" date="2015-07" db="EMBL/GenBank/DDBJ databases">
        <title>Physiological, transcriptional responses and genome re-sequencing of acid resistant extremely thermoacidophilic Metallosphaera sedula SARC-M1.</title>
        <authorList>
            <person name="Ai C."/>
            <person name="McCarthy S."/>
            <person name="Eckrich V."/>
            <person name="Rudrappa D."/>
            <person name="Qiu G."/>
            <person name="Blum P."/>
        </authorList>
    </citation>
    <scope>NUCLEOTIDE SEQUENCE [LARGE SCALE GENOMIC DNA]</scope>
    <source>
        <strain evidence="11 13">SARC-M1</strain>
    </source>
</reference>
<evidence type="ECO:0000313" key="8">
    <source>
        <dbReference type="EMBL" id="AKV77503.1"/>
    </source>
</evidence>
<name>A0A088E450_9CREN</name>
<evidence type="ECO:0000313" key="9">
    <source>
        <dbReference type="EMBL" id="AKV79750.1"/>
    </source>
</evidence>
<evidence type="ECO:0000259" key="4">
    <source>
        <dbReference type="Pfam" id="PF00107"/>
    </source>
</evidence>
<evidence type="ECO:0000313" key="7">
    <source>
        <dbReference type="EMBL" id="AKV75263.1"/>
    </source>
</evidence>
<evidence type="ECO:0000259" key="5">
    <source>
        <dbReference type="Pfam" id="PF08240"/>
    </source>
</evidence>
<dbReference type="EMBL" id="CP012172">
    <property type="protein sequence ID" value="AKV75263.1"/>
    <property type="molecule type" value="Genomic_DNA"/>
</dbReference>
<dbReference type="EMBL" id="CP012173">
    <property type="protein sequence ID" value="AKV77503.1"/>
    <property type="molecule type" value="Genomic_DNA"/>
</dbReference>
<dbReference type="OrthoDB" id="73567at2157"/>